<keyword evidence="1" id="KW-1133">Transmembrane helix</keyword>
<feature type="transmembrane region" description="Helical" evidence="1">
    <location>
        <begin position="148"/>
        <end position="169"/>
    </location>
</feature>
<feature type="transmembrane region" description="Helical" evidence="1">
    <location>
        <begin position="42"/>
        <end position="64"/>
    </location>
</feature>
<evidence type="ECO:0000313" key="3">
    <source>
        <dbReference type="Proteomes" id="UP000268094"/>
    </source>
</evidence>
<dbReference type="AlphaFoldDB" id="A0A3A8IHL6"/>
<feature type="transmembrane region" description="Helical" evidence="1">
    <location>
        <begin position="181"/>
        <end position="202"/>
    </location>
</feature>
<name>A0A3A8IHL6_9BACT</name>
<feature type="transmembrane region" description="Helical" evidence="1">
    <location>
        <begin position="223"/>
        <end position="244"/>
    </location>
</feature>
<organism evidence="2 3">
    <name type="scientific">Corallococcus terminator</name>
    <dbReference type="NCBI Taxonomy" id="2316733"/>
    <lineage>
        <taxon>Bacteria</taxon>
        <taxon>Pseudomonadati</taxon>
        <taxon>Myxococcota</taxon>
        <taxon>Myxococcia</taxon>
        <taxon>Myxococcales</taxon>
        <taxon>Cystobacterineae</taxon>
        <taxon>Myxococcaceae</taxon>
        <taxon>Corallococcus</taxon>
    </lineage>
</organism>
<feature type="transmembrane region" description="Helical" evidence="1">
    <location>
        <begin position="69"/>
        <end position="87"/>
    </location>
</feature>
<dbReference type="OrthoDB" id="5509140at2"/>
<protein>
    <recommendedName>
        <fullName evidence="4">EamA domain-containing protein</fullName>
    </recommendedName>
</protein>
<reference evidence="3" key="1">
    <citation type="submission" date="2018-09" db="EMBL/GenBank/DDBJ databases">
        <authorList>
            <person name="Livingstone P.G."/>
            <person name="Whitworth D.E."/>
        </authorList>
    </citation>
    <scope>NUCLEOTIDE SEQUENCE [LARGE SCALE GENOMIC DNA]</scope>
    <source>
        <strain evidence="3">CA054A</strain>
    </source>
</reference>
<proteinExistence type="predicted"/>
<evidence type="ECO:0008006" key="4">
    <source>
        <dbReference type="Google" id="ProtNLM"/>
    </source>
</evidence>
<dbReference type="Proteomes" id="UP000268094">
    <property type="component" value="Unassembled WGS sequence"/>
</dbReference>
<gene>
    <name evidence="2" type="ORF">D7V88_28760</name>
</gene>
<evidence type="ECO:0000313" key="2">
    <source>
        <dbReference type="EMBL" id="RKG79404.1"/>
    </source>
</evidence>
<keyword evidence="1" id="KW-0472">Membrane</keyword>
<comment type="caution">
    <text evidence="2">The sequence shown here is derived from an EMBL/GenBank/DDBJ whole genome shotgun (WGS) entry which is preliminary data.</text>
</comment>
<keyword evidence="1" id="KW-0812">Transmembrane</keyword>
<accession>A0A3A8IHL6</accession>
<sequence>MQTVLFALLSVLLRSANSVFDRWSYGLRNQSILVLNFANNFLPFVLLAVLLLVTGGESSAWALFADPRLALFALSIQAVGFAFSAGFRNLPVAKVNIASRVGDVLIPIALMLCGRTVRGSEYLFALAVSACSLLAIRPGKEGEPRTVVRYAVIITSAVIIQSLCGELFFQQEQSPELLKSLGVTTAIMFWRSAFCLLLLVAFRPSLARLAQVRALFADGPARLNLLLRSAFTVGSQITFVLALATGQRVIAWPILNSVTLFSMVFASTFIQEHPERREVFAMVAVVSLALLKAAL</sequence>
<keyword evidence="3" id="KW-1185">Reference proteome</keyword>
<feature type="transmembrane region" description="Helical" evidence="1">
    <location>
        <begin position="250"/>
        <end position="270"/>
    </location>
</feature>
<evidence type="ECO:0000256" key="1">
    <source>
        <dbReference type="SAM" id="Phobius"/>
    </source>
</evidence>
<dbReference type="EMBL" id="RAVZ01000245">
    <property type="protein sequence ID" value="RKG79404.1"/>
    <property type="molecule type" value="Genomic_DNA"/>
</dbReference>